<feature type="compositionally biased region" description="Acidic residues" evidence="3">
    <location>
        <begin position="242"/>
        <end position="252"/>
    </location>
</feature>
<feature type="compositionally biased region" description="Low complexity" evidence="3">
    <location>
        <begin position="231"/>
        <end position="241"/>
    </location>
</feature>
<evidence type="ECO:0000256" key="2">
    <source>
        <dbReference type="ARBA" id="ARBA00022679"/>
    </source>
</evidence>
<dbReference type="InterPro" id="IPR029063">
    <property type="entry name" value="SAM-dependent_MTases_sf"/>
</dbReference>
<feature type="compositionally biased region" description="Low complexity" evidence="3">
    <location>
        <begin position="31"/>
        <end position="49"/>
    </location>
</feature>
<accession>U6GD69</accession>
<feature type="region of interest" description="Disordered" evidence="3">
    <location>
        <begin position="1"/>
        <end position="49"/>
    </location>
</feature>
<dbReference type="Gene3D" id="3.40.50.150">
    <property type="entry name" value="Vaccinia Virus protein VP39"/>
    <property type="match status" value="1"/>
</dbReference>
<dbReference type="GeneID" id="25268693"/>
<feature type="region of interest" description="Disordered" evidence="3">
    <location>
        <begin position="196"/>
        <end position="294"/>
    </location>
</feature>
<evidence type="ECO:0000256" key="3">
    <source>
        <dbReference type="SAM" id="MobiDB-lite"/>
    </source>
</evidence>
<gene>
    <name evidence="4" type="ORF">EAH_00006230</name>
</gene>
<dbReference type="SUPFAM" id="SSF53335">
    <property type="entry name" value="S-adenosyl-L-methionine-dependent methyltransferases"/>
    <property type="match status" value="1"/>
</dbReference>
<organism evidence="4 5">
    <name type="scientific">Eimeria acervulina</name>
    <name type="common">Coccidian parasite</name>
    <dbReference type="NCBI Taxonomy" id="5801"/>
    <lineage>
        <taxon>Eukaryota</taxon>
        <taxon>Sar</taxon>
        <taxon>Alveolata</taxon>
        <taxon>Apicomplexa</taxon>
        <taxon>Conoidasida</taxon>
        <taxon>Coccidia</taxon>
        <taxon>Eucoccidiorida</taxon>
        <taxon>Eimeriorina</taxon>
        <taxon>Eimeriidae</taxon>
        <taxon>Eimeria</taxon>
    </lineage>
</organism>
<evidence type="ECO:0000313" key="5">
    <source>
        <dbReference type="Proteomes" id="UP000018050"/>
    </source>
</evidence>
<dbReference type="InterPro" id="IPR010286">
    <property type="entry name" value="METTL16/RlmF"/>
</dbReference>
<dbReference type="OrthoDB" id="354634at2759"/>
<dbReference type="VEuPathDB" id="ToxoDB:EAH_00006230"/>
<dbReference type="AlphaFoldDB" id="U6GD69"/>
<keyword evidence="1" id="KW-0489">Methyltransferase</keyword>
<sequence length="733" mass="76757">MQAENPQKESPLGGPQAGAPVHVVQETDGATTSNIRTNYSSSSSNSSNSISNGVFSAAAITSKQSPVTQGAAAAAAPALPADVAAAAAAAPAGLADVAAAAAAAATSAPAADSAVSAAAGEEVTAAAAAEAVSAAAAATEMSAAAAAAEMSAAAAAEAVSASAAATGAVSAATAADTEAISSSAAFTFLGCELGREEDKPEAPWGPPECSRTYRKRSRGPCSNAAEKTRFSEAAAAGAAAAETEEAETEEAETAAASSATYGSRRKRFKGSAGSSNSSSSINSSSSSNNNSLMHPRSRFFGGPLNFQKLAEEAPDLHAFIIKSRNKKEATFDFHSREAQLSLCIALFRCIYSLSFSLPLHHNLLIPALPNRSNYIHFLADLLSPEEGLASPRGPPIPGGAPYLLIPPSLAAAAAANEADTQHVGAPHQGAPHQGAPNERSGGPPRGPQVRIMDIGVGGNCVYPLLGVSDYSWSFVGSDISELSLSVAEENVRANKYEVYIQLRQQQQQQQIFKGVVFDADPLFAASVCNPPFYANEESVGINPRREKGGRAHELICEGGEEAFLRCMYTESKQFARHFIWFTSLVARASTRNQIKRLIQQGMRQAGIKQKIAMDKHLQTWVSKYNSCSSNCSSSSSNNCNSNGCNTNNSNNETSTNYSNNTGNTSNVSSNSSNSANSSSSSSSSSEVQEEVEMHPRELRVFDLFQGKQTRWVVCWTFWTADQRRVLRQLITKE</sequence>
<dbReference type="EMBL" id="HG670799">
    <property type="protein sequence ID" value="CDI78070.1"/>
    <property type="molecule type" value="Genomic_DNA"/>
</dbReference>
<feature type="compositionally biased region" description="Low complexity" evidence="3">
    <location>
        <begin position="274"/>
        <end position="291"/>
    </location>
</feature>
<evidence type="ECO:0000313" key="4">
    <source>
        <dbReference type="EMBL" id="CDI78070.1"/>
    </source>
</evidence>
<dbReference type="PANTHER" id="PTHR13393">
    <property type="entry name" value="SAM-DEPENDENT METHYLTRANSFERASE"/>
    <property type="match status" value="1"/>
</dbReference>
<keyword evidence="5" id="KW-1185">Reference proteome</keyword>
<dbReference type="GO" id="GO:0070475">
    <property type="term" value="P:rRNA base methylation"/>
    <property type="evidence" value="ECO:0007669"/>
    <property type="project" value="TreeGrafter"/>
</dbReference>
<dbReference type="Proteomes" id="UP000018050">
    <property type="component" value="Unassembled WGS sequence"/>
</dbReference>
<protein>
    <submittedName>
        <fullName evidence="4">Uncharacterized protein</fullName>
    </submittedName>
</protein>
<evidence type="ECO:0000256" key="1">
    <source>
        <dbReference type="ARBA" id="ARBA00022603"/>
    </source>
</evidence>
<dbReference type="RefSeq" id="XP_013251655.1">
    <property type="nucleotide sequence ID" value="XM_013396201.1"/>
</dbReference>
<name>U6GD69_EIMAC</name>
<dbReference type="Pfam" id="PF05971">
    <property type="entry name" value="Methyltransf_10"/>
    <property type="match status" value="2"/>
</dbReference>
<feature type="compositionally biased region" description="Low complexity" evidence="3">
    <location>
        <begin position="655"/>
        <end position="685"/>
    </location>
</feature>
<keyword evidence="2" id="KW-0808">Transferase</keyword>
<dbReference type="PANTHER" id="PTHR13393:SF0">
    <property type="entry name" value="RNA N6-ADENOSINE-METHYLTRANSFERASE METTL16"/>
    <property type="match status" value="1"/>
</dbReference>
<dbReference type="PRINTS" id="PR00833">
    <property type="entry name" value="POAALLERGEN"/>
</dbReference>
<dbReference type="GO" id="GO:0008168">
    <property type="term" value="F:methyltransferase activity"/>
    <property type="evidence" value="ECO:0007669"/>
    <property type="project" value="UniProtKB-KW"/>
</dbReference>
<feature type="region of interest" description="Disordered" evidence="3">
    <location>
        <begin position="655"/>
        <end position="690"/>
    </location>
</feature>
<feature type="region of interest" description="Disordered" evidence="3">
    <location>
        <begin position="416"/>
        <end position="449"/>
    </location>
</feature>
<reference evidence="4" key="2">
    <citation type="submission" date="2013-10" db="EMBL/GenBank/DDBJ databases">
        <authorList>
            <person name="Aslett M."/>
        </authorList>
    </citation>
    <scope>NUCLEOTIDE SEQUENCE [LARGE SCALE GENOMIC DNA]</scope>
    <source>
        <strain evidence="4">Houghton</strain>
    </source>
</reference>
<reference evidence="4" key="1">
    <citation type="submission" date="2013-10" db="EMBL/GenBank/DDBJ databases">
        <title>Genomic analysis of the causative agents of coccidiosis in chickens.</title>
        <authorList>
            <person name="Reid A.J."/>
            <person name="Blake D."/>
            <person name="Billington K."/>
            <person name="Browne H."/>
            <person name="Dunn M."/>
            <person name="Hung S."/>
            <person name="Kawahara F."/>
            <person name="Miranda-Saavedra D."/>
            <person name="Mourier T."/>
            <person name="Nagra H."/>
            <person name="Otto T.D."/>
            <person name="Rawlings N."/>
            <person name="Sanchez A."/>
            <person name="Sanders M."/>
            <person name="Subramaniam C."/>
            <person name="Tay Y."/>
            <person name="Dear P."/>
            <person name="Doerig C."/>
            <person name="Gruber A."/>
            <person name="Parkinson J."/>
            <person name="Shirley M."/>
            <person name="Wan K.L."/>
            <person name="Berriman M."/>
            <person name="Tomley F."/>
            <person name="Pain A."/>
        </authorList>
    </citation>
    <scope>NUCLEOTIDE SEQUENCE [LARGE SCALE GENOMIC DNA]</scope>
    <source>
        <strain evidence="4">Houghton</strain>
    </source>
</reference>
<proteinExistence type="predicted"/>